<evidence type="ECO:0000313" key="2">
    <source>
        <dbReference type="EMBL" id="OFC70467.1"/>
    </source>
</evidence>
<gene>
    <name evidence="2" type="ORF">BFC18_13010</name>
</gene>
<dbReference type="SUPFAM" id="SSF53448">
    <property type="entry name" value="Nucleotide-diphospho-sugar transferases"/>
    <property type="match status" value="2"/>
</dbReference>
<dbReference type="PANTHER" id="PTHR43179:SF7">
    <property type="entry name" value="RHAMNOSYLTRANSFERASE WBBL"/>
    <property type="match status" value="1"/>
</dbReference>
<dbReference type="Proteomes" id="UP000175691">
    <property type="component" value="Unassembled WGS sequence"/>
</dbReference>
<reference evidence="2 3" key="1">
    <citation type="submission" date="2016-08" db="EMBL/GenBank/DDBJ databases">
        <authorList>
            <person name="Seilhamer J.J."/>
        </authorList>
    </citation>
    <scope>NUCLEOTIDE SEQUENCE [LARGE SCALE GENOMIC DNA]</scope>
    <source>
        <strain evidence="2 3">KCTC 42603</strain>
    </source>
</reference>
<sequence length="503" mass="57561">MADDNSPDLNVVKILKEYSLKDERIKLVERKNNGHISEASNSALEIASGEFVALIDHDDKIDKDAFYYIINEINKFPEAKVLYSDEDKIDEANNRKSPHFKSDWNPDLFFSQNYVSHLGVYRTDIIRRIGGFRRGVEGAQDQDLLLRCLPYVKDSEIKHIPRILYHWRMIQGSTALASGEKDYTSLAGVKALSDYFQSEGPERIQVRHGLLPNTYRVIWPLPESQPLVTLLIPTRDMKDVTETAVNSILEKTSYKNYEILILDNGSVNPETIEWFDLIQKNNENVKVLKYDFPFNYSAINNFGVENANGSIVGLVNNDIEVISSDWLDEMVRHAIRPEIGCVGAKLYYSNGTIQHAGVILGIGGVANHPHKNFKKHHPGYFGKLVCTQNFSAVTAAVLLVEKEIFLKVGGLNEQNLAIAFNDVDFCLKVMAEGYRNLFTPYAELYHHESISRGKEDTPEKISRFHSEIEYMQKEWRHFIEHDPYYNVNLTKEIDDYSISMKVN</sequence>
<protein>
    <submittedName>
        <fullName evidence="2">Glycosyl transferase</fullName>
    </submittedName>
</protein>
<comment type="caution">
    <text evidence="2">The sequence shown here is derived from an EMBL/GenBank/DDBJ whole genome shotgun (WGS) entry which is preliminary data.</text>
</comment>
<evidence type="ECO:0000259" key="1">
    <source>
        <dbReference type="Pfam" id="PF00535"/>
    </source>
</evidence>
<proteinExistence type="predicted"/>
<dbReference type="Pfam" id="PF00535">
    <property type="entry name" value="Glycos_transf_2"/>
    <property type="match status" value="2"/>
</dbReference>
<dbReference type="AlphaFoldDB" id="A0A1E7ZAG7"/>
<accession>A0A1E7ZAG7</accession>
<feature type="domain" description="Glycosyltransferase 2-like" evidence="1">
    <location>
        <begin position="230"/>
        <end position="380"/>
    </location>
</feature>
<evidence type="ECO:0000313" key="3">
    <source>
        <dbReference type="Proteomes" id="UP000175691"/>
    </source>
</evidence>
<dbReference type="STRING" id="1656094.BFC18_13010"/>
<dbReference type="InterPro" id="IPR029044">
    <property type="entry name" value="Nucleotide-diphossugar_trans"/>
</dbReference>
<dbReference type="GO" id="GO:0016740">
    <property type="term" value="F:transferase activity"/>
    <property type="evidence" value="ECO:0007669"/>
    <property type="project" value="UniProtKB-KW"/>
</dbReference>
<keyword evidence="3" id="KW-1185">Reference proteome</keyword>
<feature type="domain" description="Glycosyltransferase 2-like" evidence="1">
    <location>
        <begin position="2"/>
        <end position="109"/>
    </location>
</feature>
<dbReference type="InterPro" id="IPR001173">
    <property type="entry name" value="Glyco_trans_2-like"/>
</dbReference>
<dbReference type="PANTHER" id="PTHR43179">
    <property type="entry name" value="RHAMNOSYLTRANSFERASE WBBL"/>
    <property type="match status" value="1"/>
</dbReference>
<organism evidence="2 3">
    <name type="scientific">Alteromonas confluentis</name>
    <dbReference type="NCBI Taxonomy" id="1656094"/>
    <lineage>
        <taxon>Bacteria</taxon>
        <taxon>Pseudomonadati</taxon>
        <taxon>Pseudomonadota</taxon>
        <taxon>Gammaproteobacteria</taxon>
        <taxon>Alteromonadales</taxon>
        <taxon>Alteromonadaceae</taxon>
        <taxon>Alteromonas/Salinimonas group</taxon>
        <taxon>Alteromonas</taxon>
    </lineage>
</organism>
<keyword evidence="2" id="KW-0808">Transferase</keyword>
<dbReference type="EMBL" id="MDHN01000029">
    <property type="protein sequence ID" value="OFC70467.1"/>
    <property type="molecule type" value="Genomic_DNA"/>
</dbReference>
<name>A0A1E7ZAG7_9ALTE</name>
<dbReference type="Gene3D" id="3.90.550.10">
    <property type="entry name" value="Spore Coat Polysaccharide Biosynthesis Protein SpsA, Chain A"/>
    <property type="match status" value="2"/>
</dbReference>